<dbReference type="InterPro" id="IPR018204">
    <property type="entry name" value="Trp_synthase_alpha_AS"/>
</dbReference>
<dbReference type="InterPro" id="IPR011060">
    <property type="entry name" value="RibuloseP-bd_barrel"/>
</dbReference>
<evidence type="ECO:0000256" key="6">
    <source>
        <dbReference type="ARBA" id="ARBA00023239"/>
    </source>
</evidence>
<dbReference type="NCBIfam" id="TIGR00262">
    <property type="entry name" value="trpA"/>
    <property type="match status" value="1"/>
</dbReference>
<keyword evidence="6 8" id="KW-0456">Lyase</keyword>
<evidence type="ECO:0000256" key="4">
    <source>
        <dbReference type="ARBA" id="ARBA00022822"/>
    </source>
</evidence>
<comment type="catalytic activity">
    <reaction evidence="7 8">
        <text>(1S,2R)-1-C-(indol-3-yl)glycerol 3-phosphate + L-serine = D-glyceraldehyde 3-phosphate + L-tryptophan + H2O</text>
        <dbReference type="Rhea" id="RHEA:10532"/>
        <dbReference type="ChEBI" id="CHEBI:15377"/>
        <dbReference type="ChEBI" id="CHEBI:33384"/>
        <dbReference type="ChEBI" id="CHEBI:57912"/>
        <dbReference type="ChEBI" id="CHEBI:58866"/>
        <dbReference type="ChEBI" id="CHEBI:59776"/>
        <dbReference type="EC" id="4.2.1.20"/>
    </reaction>
</comment>
<dbReference type="HAMAP" id="MF_00131">
    <property type="entry name" value="Trp_synth_alpha"/>
    <property type="match status" value="1"/>
</dbReference>
<comment type="function">
    <text evidence="8">The alpha subunit is responsible for the aldol cleavage of indoleglycerol phosphate to indole and glyceraldehyde 3-phosphate.</text>
</comment>
<evidence type="ECO:0000256" key="7">
    <source>
        <dbReference type="ARBA" id="ARBA00049047"/>
    </source>
</evidence>
<dbReference type="PANTHER" id="PTHR43406:SF1">
    <property type="entry name" value="TRYPTOPHAN SYNTHASE ALPHA CHAIN, CHLOROPLASTIC"/>
    <property type="match status" value="1"/>
</dbReference>
<dbReference type="Pfam" id="PF00290">
    <property type="entry name" value="Trp_syntA"/>
    <property type="match status" value="1"/>
</dbReference>
<organism evidence="10 11">
    <name type="scientific">Fodinibius salsisoli</name>
    <dbReference type="NCBI Taxonomy" id="2820877"/>
    <lineage>
        <taxon>Bacteria</taxon>
        <taxon>Pseudomonadati</taxon>
        <taxon>Balneolota</taxon>
        <taxon>Balneolia</taxon>
        <taxon>Balneolales</taxon>
        <taxon>Balneolaceae</taxon>
        <taxon>Fodinibius</taxon>
    </lineage>
</organism>
<comment type="caution">
    <text evidence="10">The sequence shown here is derived from an EMBL/GenBank/DDBJ whole genome shotgun (WGS) entry which is preliminary data.</text>
</comment>
<feature type="active site" description="Proton acceptor" evidence="8">
    <location>
        <position position="63"/>
    </location>
</feature>
<proteinExistence type="inferred from homology"/>
<dbReference type="RefSeq" id="WP_265765969.1">
    <property type="nucleotide sequence ID" value="NZ_JAGGJA010000006.1"/>
</dbReference>
<keyword evidence="3 8" id="KW-0028">Amino-acid biosynthesis</keyword>
<comment type="pathway">
    <text evidence="1 8">Amino-acid biosynthesis; L-tryptophan biosynthesis; L-tryptophan from chorismate: step 5/5.</text>
</comment>
<evidence type="ECO:0000256" key="2">
    <source>
        <dbReference type="ARBA" id="ARBA00011270"/>
    </source>
</evidence>
<protein>
    <recommendedName>
        <fullName evidence="8">Tryptophan synthase alpha chain</fullName>
        <ecNumber evidence="8">4.2.1.20</ecNumber>
    </recommendedName>
</protein>
<evidence type="ECO:0000256" key="8">
    <source>
        <dbReference type="HAMAP-Rule" id="MF_00131"/>
    </source>
</evidence>
<reference evidence="10 11" key="1">
    <citation type="submission" date="2021-03" db="EMBL/GenBank/DDBJ databases">
        <title>Aliifodinibius sp. nov., a new bacterium isolated from saline soil.</title>
        <authorList>
            <person name="Galisteo C."/>
            <person name="De La Haba R."/>
            <person name="Sanchez-Porro C."/>
            <person name="Ventosa A."/>
        </authorList>
    </citation>
    <scope>NUCLEOTIDE SEQUENCE [LARGE SCALE GENOMIC DNA]</scope>
    <source>
        <strain evidence="10 11">1BSP15-2V2</strain>
    </source>
</reference>
<sequence length="270" mass="29820">MIKTQNRIATLFEERDDSSKVMSLFLTAGYPDLESTVDLILGLEENGAELIELGMPFSDPLADGPTIQHSSNVAIENGITMNAIFEMVGEVRKQSEIPIILMGYINPVMRYGIERFCKEAGEAGVDGLIIPDIPIEESQIITDHADDNGLSLVYLVAPNTSDERMRQIDAQSKGFVYCVSVTGVTGAREGDEVARSVQRFISRVKENITQNPKMVGFGIKSYDDAQRIAADMDGFIVGSALIDTIREHYPAEGWKDEVFAFVHSLKYDKS</sequence>
<name>A0ABT3PMN5_9BACT</name>
<comment type="similarity">
    <text evidence="8 9">Belongs to the TrpA family.</text>
</comment>
<dbReference type="InterPro" id="IPR002028">
    <property type="entry name" value="Trp_synthase_suA"/>
</dbReference>
<keyword evidence="11" id="KW-1185">Reference proteome</keyword>
<accession>A0ABT3PMN5</accession>
<gene>
    <name evidence="8" type="primary">trpA</name>
    <name evidence="10" type="ORF">J6I44_10110</name>
</gene>
<dbReference type="EC" id="4.2.1.20" evidence="8"/>
<evidence type="ECO:0000313" key="11">
    <source>
        <dbReference type="Proteomes" id="UP001207918"/>
    </source>
</evidence>
<dbReference type="Gene3D" id="3.20.20.70">
    <property type="entry name" value="Aldolase class I"/>
    <property type="match status" value="1"/>
</dbReference>
<dbReference type="EMBL" id="JAGGJA010000006">
    <property type="protein sequence ID" value="MCW9707211.1"/>
    <property type="molecule type" value="Genomic_DNA"/>
</dbReference>
<feature type="active site" description="Proton acceptor" evidence="8">
    <location>
        <position position="52"/>
    </location>
</feature>
<dbReference type="PROSITE" id="PS00167">
    <property type="entry name" value="TRP_SYNTHASE_ALPHA"/>
    <property type="match status" value="1"/>
</dbReference>
<dbReference type="SUPFAM" id="SSF51366">
    <property type="entry name" value="Ribulose-phoshate binding barrel"/>
    <property type="match status" value="1"/>
</dbReference>
<evidence type="ECO:0000256" key="9">
    <source>
        <dbReference type="RuleBase" id="RU003662"/>
    </source>
</evidence>
<keyword evidence="4 8" id="KW-0822">Tryptophan biosynthesis</keyword>
<evidence type="ECO:0000256" key="5">
    <source>
        <dbReference type="ARBA" id="ARBA00023141"/>
    </source>
</evidence>
<evidence type="ECO:0000256" key="1">
    <source>
        <dbReference type="ARBA" id="ARBA00004733"/>
    </source>
</evidence>
<dbReference type="Proteomes" id="UP001207918">
    <property type="component" value="Unassembled WGS sequence"/>
</dbReference>
<dbReference type="CDD" id="cd04724">
    <property type="entry name" value="Tryptophan_synthase_alpha"/>
    <property type="match status" value="1"/>
</dbReference>
<keyword evidence="5 8" id="KW-0057">Aromatic amino acid biosynthesis</keyword>
<dbReference type="GO" id="GO:0004834">
    <property type="term" value="F:tryptophan synthase activity"/>
    <property type="evidence" value="ECO:0007669"/>
    <property type="project" value="UniProtKB-EC"/>
</dbReference>
<dbReference type="PANTHER" id="PTHR43406">
    <property type="entry name" value="TRYPTOPHAN SYNTHASE, ALPHA CHAIN"/>
    <property type="match status" value="1"/>
</dbReference>
<evidence type="ECO:0000256" key="3">
    <source>
        <dbReference type="ARBA" id="ARBA00022605"/>
    </source>
</evidence>
<comment type="subunit">
    <text evidence="2 8">Tetramer of two alpha and two beta chains.</text>
</comment>
<dbReference type="InterPro" id="IPR013785">
    <property type="entry name" value="Aldolase_TIM"/>
</dbReference>
<evidence type="ECO:0000313" key="10">
    <source>
        <dbReference type="EMBL" id="MCW9707211.1"/>
    </source>
</evidence>